<evidence type="ECO:0000313" key="2">
    <source>
        <dbReference type="EMBL" id="GCC47712.1"/>
    </source>
</evidence>
<proteinExistence type="predicted"/>
<dbReference type="Proteomes" id="UP000287033">
    <property type="component" value="Unassembled WGS sequence"/>
</dbReference>
<sequence length="156" mass="17552">VICRSVDAGGERQHHGDQHRHDRERDGQHQPLRDQSGHRRAIDVAVAEVADRHALEPEQVAYGERLIEAELDGERAHRIGRGIGAHQHLGGIAGQRVEHQENDQRGRDQRRQQGQDPPQKEYAHARQQHVQGVAVPSRYRNGGSPLPWERSARSAG</sequence>
<dbReference type="AlphaFoldDB" id="A0A401TYJ3"/>
<accession>A0A401TYJ3</accession>
<reference evidence="2 3" key="1">
    <citation type="journal article" date="2018" name="Nat. Ecol. Evol.">
        <title>Shark genomes provide insights into elasmobranch evolution and the origin of vertebrates.</title>
        <authorList>
            <person name="Hara Y"/>
            <person name="Yamaguchi K"/>
            <person name="Onimaru K"/>
            <person name="Kadota M"/>
            <person name="Koyanagi M"/>
            <person name="Keeley SD"/>
            <person name="Tatsumi K"/>
            <person name="Tanaka K"/>
            <person name="Motone F"/>
            <person name="Kageyama Y"/>
            <person name="Nozu R"/>
            <person name="Adachi N"/>
            <person name="Nishimura O"/>
            <person name="Nakagawa R"/>
            <person name="Tanegashima C"/>
            <person name="Kiyatake I"/>
            <person name="Matsumoto R"/>
            <person name="Murakumo K"/>
            <person name="Nishida K"/>
            <person name="Terakita A"/>
            <person name="Kuratani S"/>
            <person name="Sato K"/>
            <person name="Hyodo S Kuraku.S."/>
        </authorList>
    </citation>
    <scope>NUCLEOTIDE SEQUENCE [LARGE SCALE GENOMIC DNA]</scope>
</reference>
<feature type="region of interest" description="Disordered" evidence="1">
    <location>
        <begin position="82"/>
        <end position="156"/>
    </location>
</feature>
<comment type="caution">
    <text evidence="2">The sequence shown here is derived from an EMBL/GenBank/DDBJ whole genome shotgun (WGS) entry which is preliminary data.</text>
</comment>
<protein>
    <submittedName>
        <fullName evidence="2">Uncharacterized protein</fullName>
    </submittedName>
</protein>
<evidence type="ECO:0000256" key="1">
    <source>
        <dbReference type="SAM" id="MobiDB-lite"/>
    </source>
</evidence>
<feature type="compositionally biased region" description="Basic and acidic residues" evidence="1">
    <location>
        <begin position="9"/>
        <end position="40"/>
    </location>
</feature>
<feature type="non-terminal residue" evidence="2">
    <location>
        <position position="1"/>
    </location>
</feature>
<dbReference type="EMBL" id="BEZZ01225254">
    <property type="protein sequence ID" value="GCC47712.1"/>
    <property type="molecule type" value="Genomic_DNA"/>
</dbReference>
<gene>
    <name evidence="2" type="ORF">chiPu_0032010</name>
</gene>
<organism evidence="2 3">
    <name type="scientific">Chiloscyllium punctatum</name>
    <name type="common">Brownbanded bambooshark</name>
    <name type="synonym">Hemiscyllium punctatum</name>
    <dbReference type="NCBI Taxonomy" id="137246"/>
    <lineage>
        <taxon>Eukaryota</taxon>
        <taxon>Metazoa</taxon>
        <taxon>Chordata</taxon>
        <taxon>Craniata</taxon>
        <taxon>Vertebrata</taxon>
        <taxon>Chondrichthyes</taxon>
        <taxon>Elasmobranchii</taxon>
        <taxon>Galeomorphii</taxon>
        <taxon>Galeoidea</taxon>
        <taxon>Orectolobiformes</taxon>
        <taxon>Hemiscylliidae</taxon>
        <taxon>Chiloscyllium</taxon>
    </lineage>
</organism>
<feature type="compositionally biased region" description="Basic and acidic residues" evidence="1">
    <location>
        <begin position="96"/>
        <end position="124"/>
    </location>
</feature>
<evidence type="ECO:0000313" key="3">
    <source>
        <dbReference type="Proteomes" id="UP000287033"/>
    </source>
</evidence>
<feature type="region of interest" description="Disordered" evidence="1">
    <location>
        <begin position="1"/>
        <end position="40"/>
    </location>
</feature>
<keyword evidence="3" id="KW-1185">Reference proteome</keyword>
<name>A0A401TYJ3_CHIPU</name>